<reference evidence="3" key="1">
    <citation type="submission" date="2017-03" db="EMBL/GenBank/DDBJ databases">
        <title>Genomes of endolithic fungi from Antarctica.</title>
        <authorList>
            <person name="Coleine C."/>
            <person name="Masonjones S."/>
            <person name="Stajich J.E."/>
        </authorList>
    </citation>
    <scope>NUCLEOTIDE SEQUENCE [LARGE SCALE GENOMIC DNA]</scope>
    <source>
        <strain evidence="3">CCFEE 5527</strain>
    </source>
</reference>
<dbReference type="InParanoid" id="A0A1V8TGF5"/>
<feature type="compositionally biased region" description="Polar residues" evidence="1">
    <location>
        <begin position="23"/>
        <end position="35"/>
    </location>
</feature>
<evidence type="ECO:0000256" key="1">
    <source>
        <dbReference type="SAM" id="MobiDB-lite"/>
    </source>
</evidence>
<feature type="region of interest" description="Disordered" evidence="1">
    <location>
        <begin position="66"/>
        <end position="100"/>
    </location>
</feature>
<feature type="region of interest" description="Disordered" evidence="1">
    <location>
        <begin position="313"/>
        <end position="333"/>
    </location>
</feature>
<organism evidence="2 3">
    <name type="scientific">Cryoendolithus antarcticus</name>
    <dbReference type="NCBI Taxonomy" id="1507870"/>
    <lineage>
        <taxon>Eukaryota</taxon>
        <taxon>Fungi</taxon>
        <taxon>Dikarya</taxon>
        <taxon>Ascomycota</taxon>
        <taxon>Pezizomycotina</taxon>
        <taxon>Dothideomycetes</taxon>
        <taxon>Dothideomycetidae</taxon>
        <taxon>Cladosporiales</taxon>
        <taxon>Cladosporiaceae</taxon>
        <taxon>Cryoendolithus</taxon>
    </lineage>
</organism>
<dbReference type="Proteomes" id="UP000192596">
    <property type="component" value="Unassembled WGS sequence"/>
</dbReference>
<proteinExistence type="predicted"/>
<evidence type="ECO:0000313" key="2">
    <source>
        <dbReference type="EMBL" id="OQO10463.1"/>
    </source>
</evidence>
<sequence>MYHHQSDNHPPAHTLRQRRNARSTELGSSNPTHAQASPPWKQTLDLSICQPAPQSTNRFAILATLDQPAPKPREFHASSTRRARVSKDARKRRDLKRSKRRLDAQRLDAQLGHEINEMLNVTETHLATELDEESPTEVEQALPQAVEESSPEAQTQVCKELQIYPPRAKSLATKHSRSVPPANLLTAAEQGRSPPKRARTKLPRVACQLHATDNGSEDIVRPAKRPPTPFAFTEIIERSQTPATPHTTKVDQALEAAVASGRAESTTPLADSLSQKLDDTLLRNLEHPASAATTFDESELILTPDGRHRELSISTSVSQPAGQAQVTSTGTQTDDTCGPFFCDEATAANLWNILISVPSIRPVDDLEDAFLASTIPLHARTVSEIEDLNHLILSRDRLCASPFELRGSVVPYTHPNSLTGYSNTRPQTPCVSSMTALPIYYDIGLPISAIAYDEPPAYSPELTGMNELMVDTEYMAYVSELPMTTQSDVAFQSSPLRSPLPSSSLYTCQWWDEDKQTLGHISHTKHSSVHEEKPRAASLAVLADLFTQGHAKNCGCGCCDPDPLPFAASLRGSITDSACYMLYPLGSDADSETASAMSDVWEEDDDFDSLAAEDGESELNCEVEEEEWTWATASEIYSDSMPILLTSYDESECEEEDKHRHFVPCHGWDALFKTLLGSVRLTQKRTSGGTMMTPMMSNGRAYGTSRMLEAGIGRVNQWRGALAVMGDRLTVEKWLDDG</sequence>
<name>A0A1V8TGF5_9PEZI</name>
<dbReference type="EMBL" id="NAJO01000008">
    <property type="protein sequence ID" value="OQO10463.1"/>
    <property type="molecule type" value="Genomic_DNA"/>
</dbReference>
<comment type="caution">
    <text evidence="2">The sequence shown here is derived from an EMBL/GenBank/DDBJ whole genome shotgun (WGS) entry which is preliminary data.</text>
</comment>
<gene>
    <name evidence="2" type="ORF">B0A48_03760</name>
</gene>
<feature type="compositionally biased region" description="Basic residues" evidence="1">
    <location>
        <begin position="79"/>
        <end position="100"/>
    </location>
</feature>
<accession>A0A1V8TGF5</accession>
<keyword evidence="3" id="KW-1185">Reference proteome</keyword>
<protein>
    <submittedName>
        <fullName evidence="2">Uncharacterized protein</fullName>
    </submittedName>
</protein>
<feature type="region of interest" description="Disordered" evidence="1">
    <location>
        <begin position="1"/>
        <end position="42"/>
    </location>
</feature>
<dbReference type="AlphaFoldDB" id="A0A1V8TGF5"/>
<evidence type="ECO:0000313" key="3">
    <source>
        <dbReference type="Proteomes" id="UP000192596"/>
    </source>
</evidence>
<feature type="region of interest" description="Disordered" evidence="1">
    <location>
        <begin position="171"/>
        <end position="200"/>
    </location>
</feature>